<comment type="caution">
    <text evidence="1">The sequence shown here is derived from an EMBL/GenBank/DDBJ whole genome shotgun (WGS) entry which is preliminary data.</text>
</comment>
<dbReference type="EMBL" id="BAAASZ010000051">
    <property type="protein sequence ID" value="GAA2465131.1"/>
    <property type="molecule type" value="Genomic_DNA"/>
</dbReference>
<sequence length="62" mass="6601">MRGKRIGDFLRSVFRMAMWGVSFGVRVTGGNDPLTSGGSVATRRRDVQPCLVGDAPDGCAQS</sequence>
<name>A0ABN3KKP3_9ACTN</name>
<dbReference type="Proteomes" id="UP001501638">
    <property type="component" value="Unassembled WGS sequence"/>
</dbReference>
<accession>A0ABN3KKP3</accession>
<organism evidence="1 2">
    <name type="scientific">Streptomyces macrosporus</name>
    <dbReference type="NCBI Taxonomy" id="44032"/>
    <lineage>
        <taxon>Bacteria</taxon>
        <taxon>Bacillati</taxon>
        <taxon>Actinomycetota</taxon>
        <taxon>Actinomycetes</taxon>
        <taxon>Kitasatosporales</taxon>
        <taxon>Streptomycetaceae</taxon>
        <taxon>Streptomyces</taxon>
    </lineage>
</organism>
<protein>
    <submittedName>
        <fullName evidence="1">Uncharacterized protein</fullName>
    </submittedName>
</protein>
<evidence type="ECO:0000313" key="2">
    <source>
        <dbReference type="Proteomes" id="UP001501638"/>
    </source>
</evidence>
<gene>
    <name evidence="1" type="ORF">GCM10010405_56950</name>
</gene>
<keyword evidence="2" id="KW-1185">Reference proteome</keyword>
<proteinExistence type="predicted"/>
<evidence type="ECO:0000313" key="1">
    <source>
        <dbReference type="EMBL" id="GAA2465131.1"/>
    </source>
</evidence>
<reference evidence="1 2" key="1">
    <citation type="journal article" date="2019" name="Int. J. Syst. Evol. Microbiol.">
        <title>The Global Catalogue of Microorganisms (GCM) 10K type strain sequencing project: providing services to taxonomists for standard genome sequencing and annotation.</title>
        <authorList>
            <consortium name="The Broad Institute Genomics Platform"/>
            <consortium name="The Broad Institute Genome Sequencing Center for Infectious Disease"/>
            <person name="Wu L."/>
            <person name="Ma J."/>
        </authorList>
    </citation>
    <scope>NUCLEOTIDE SEQUENCE [LARGE SCALE GENOMIC DNA]</scope>
    <source>
        <strain evidence="1 2">JCM 6305</strain>
    </source>
</reference>